<keyword evidence="7 12" id="KW-0812">Transmembrane</keyword>
<evidence type="ECO:0000256" key="4">
    <source>
        <dbReference type="ARBA" id="ARBA00022516"/>
    </source>
</evidence>
<dbReference type="SUPFAM" id="SSF103481">
    <property type="entry name" value="Multidrug resistance efflux transporter EmrE"/>
    <property type="match status" value="2"/>
</dbReference>
<feature type="transmembrane region" description="Helical" evidence="12">
    <location>
        <begin position="30"/>
        <end position="50"/>
    </location>
</feature>
<keyword evidence="11 12" id="KW-0472">Membrane</keyword>
<evidence type="ECO:0000256" key="12">
    <source>
        <dbReference type="SAM" id="Phobius"/>
    </source>
</evidence>
<keyword evidence="9 12" id="KW-1133">Transmembrane helix</keyword>
<evidence type="ECO:0000313" key="14">
    <source>
        <dbReference type="EMBL" id="AZI58214.1"/>
    </source>
</evidence>
<dbReference type="InterPro" id="IPR037185">
    <property type="entry name" value="EmrE-like"/>
</dbReference>
<dbReference type="InterPro" id="IPR000390">
    <property type="entry name" value="Small_drug/metabolite_transptr"/>
</dbReference>
<keyword evidence="6" id="KW-0441">Lipid A biosynthesis</keyword>
<keyword evidence="8" id="KW-0448">Lipopolysaccharide biosynthesis</keyword>
<evidence type="ECO:0000256" key="8">
    <source>
        <dbReference type="ARBA" id="ARBA00022985"/>
    </source>
</evidence>
<feature type="transmembrane region" description="Helical" evidence="12">
    <location>
        <begin position="237"/>
        <end position="262"/>
    </location>
</feature>
<organism evidence="14 15">
    <name type="scientific">Nakamurella antarctica</name>
    <dbReference type="NCBI Taxonomy" id="1902245"/>
    <lineage>
        <taxon>Bacteria</taxon>
        <taxon>Bacillati</taxon>
        <taxon>Actinomycetota</taxon>
        <taxon>Actinomycetes</taxon>
        <taxon>Nakamurellales</taxon>
        <taxon>Nakamurellaceae</taxon>
        <taxon>Nakamurella</taxon>
    </lineage>
</organism>
<sequence length="287" mass="30637">MSGQVLVLILIAALCHALWNFAAKRVSENPVLFVWLTVAGAAVLWVPIAVAWSWGEHLQPDLTWVLAGLLTSCFHTLYSLTLQHGYAVGDLNVVYPLARGTGPIVTMVVAIVFLGERLSSFSIAGAAIIIIGILVVATGRRASSAKSAKLGVIWGVMTGLTIATYTLWDDHVVNDLGIAPLPYFALGLVLESMMLAPGAWRSRAAARAMVRSYWREITVVAVLSPLAYILVLEAMKLAPVAIVAPARETSIVVGSLLAWLVLKEPRPARRLLGSAIVLAGISMLVLA</sequence>
<keyword evidence="3" id="KW-1003">Cell membrane</keyword>
<dbReference type="Proteomes" id="UP000268084">
    <property type="component" value="Chromosome"/>
</dbReference>
<dbReference type="KEGG" id="nak:EH165_08760"/>
<feature type="domain" description="EamA" evidence="13">
    <location>
        <begin position="150"/>
        <end position="285"/>
    </location>
</feature>
<reference evidence="14 15" key="2">
    <citation type="submission" date="2018-12" db="EMBL/GenBank/DDBJ databases">
        <title>Nakamurella antarcticus sp. nov., isolated from Antarctica South Shetland Islands soil.</title>
        <authorList>
            <person name="Peng F."/>
        </authorList>
    </citation>
    <scope>NUCLEOTIDE SEQUENCE [LARGE SCALE GENOMIC DNA]</scope>
    <source>
        <strain evidence="14 15">S14-144</strain>
    </source>
</reference>
<feature type="transmembrane region" description="Helical" evidence="12">
    <location>
        <begin position="93"/>
        <end position="114"/>
    </location>
</feature>
<feature type="domain" description="EamA" evidence="13">
    <location>
        <begin position="6"/>
        <end position="137"/>
    </location>
</feature>
<evidence type="ECO:0000256" key="5">
    <source>
        <dbReference type="ARBA" id="ARBA00022519"/>
    </source>
</evidence>
<evidence type="ECO:0000256" key="6">
    <source>
        <dbReference type="ARBA" id="ARBA00022556"/>
    </source>
</evidence>
<accession>A0A3G8ZUP4</accession>
<gene>
    <name evidence="14" type="ORF">EH165_08760</name>
</gene>
<feature type="transmembrane region" description="Helical" evidence="12">
    <location>
        <begin position="212"/>
        <end position="231"/>
    </location>
</feature>
<reference evidence="14 15" key="1">
    <citation type="submission" date="2018-11" db="EMBL/GenBank/DDBJ databases">
        <authorList>
            <person name="Da X."/>
        </authorList>
    </citation>
    <scope>NUCLEOTIDE SEQUENCE [LARGE SCALE GENOMIC DNA]</scope>
    <source>
        <strain evidence="14 15">S14-144</strain>
    </source>
</reference>
<dbReference type="GO" id="GO:0022857">
    <property type="term" value="F:transmembrane transporter activity"/>
    <property type="evidence" value="ECO:0007669"/>
    <property type="project" value="InterPro"/>
</dbReference>
<dbReference type="Gene3D" id="1.10.3730.20">
    <property type="match status" value="2"/>
</dbReference>
<evidence type="ECO:0000256" key="3">
    <source>
        <dbReference type="ARBA" id="ARBA00022475"/>
    </source>
</evidence>
<comment type="subcellular location">
    <subcellularLocation>
        <location evidence="1">Cell membrane</location>
        <topology evidence="1">Multi-pass membrane protein</topology>
    </subcellularLocation>
</comment>
<feature type="transmembrane region" description="Helical" evidence="12">
    <location>
        <begin position="120"/>
        <end position="138"/>
    </location>
</feature>
<feature type="transmembrane region" description="Helical" evidence="12">
    <location>
        <begin position="269"/>
        <end position="286"/>
    </location>
</feature>
<keyword evidence="5" id="KW-0997">Cell inner membrane</keyword>
<evidence type="ECO:0000256" key="2">
    <source>
        <dbReference type="ARBA" id="ARBA00007362"/>
    </source>
</evidence>
<dbReference type="RefSeq" id="WP_124799123.1">
    <property type="nucleotide sequence ID" value="NZ_CP034170.1"/>
</dbReference>
<feature type="transmembrane region" description="Helical" evidence="12">
    <location>
        <begin position="150"/>
        <end position="168"/>
    </location>
</feature>
<dbReference type="OrthoDB" id="9783707at2"/>
<feature type="transmembrane region" description="Helical" evidence="12">
    <location>
        <begin position="6"/>
        <end position="23"/>
    </location>
</feature>
<comment type="similarity">
    <text evidence="2">Belongs to the EamA transporter family.</text>
</comment>
<evidence type="ECO:0000313" key="15">
    <source>
        <dbReference type="Proteomes" id="UP000268084"/>
    </source>
</evidence>
<protein>
    <submittedName>
        <fullName evidence="14">EamA family transporter</fullName>
    </submittedName>
</protein>
<feature type="transmembrane region" description="Helical" evidence="12">
    <location>
        <begin position="180"/>
        <end position="200"/>
    </location>
</feature>
<evidence type="ECO:0000256" key="1">
    <source>
        <dbReference type="ARBA" id="ARBA00004651"/>
    </source>
</evidence>
<evidence type="ECO:0000256" key="10">
    <source>
        <dbReference type="ARBA" id="ARBA00023098"/>
    </source>
</evidence>
<name>A0A3G8ZUP4_9ACTN</name>
<evidence type="ECO:0000256" key="11">
    <source>
        <dbReference type="ARBA" id="ARBA00023136"/>
    </source>
</evidence>
<keyword evidence="10" id="KW-0443">Lipid metabolism</keyword>
<keyword evidence="4" id="KW-0444">Lipid biosynthesis</keyword>
<evidence type="ECO:0000256" key="7">
    <source>
        <dbReference type="ARBA" id="ARBA00022692"/>
    </source>
</evidence>
<proteinExistence type="inferred from homology"/>
<dbReference type="GO" id="GO:0005886">
    <property type="term" value="C:plasma membrane"/>
    <property type="evidence" value="ECO:0007669"/>
    <property type="project" value="UniProtKB-SubCell"/>
</dbReference>
<dbReference type="AlphaFoldDB" id="A0A3G8ZUP4"/>
<dbReference type="PANTHER" id="PTHR30561:SF9">
    <property type="entry name" value="4-AMINO-4-DEOXY-L-ARABINOSE-PHOSPHOUNDECAPRENOL FLIPPASE SUBUNIT ARNF-RELATED"/>
    <property type="match status" value="1"/>
</dbReference>
<dbReference type="Pfam" id="PF00892">
    <property type="entry name" value="EamA"/>
    <property type="match status" value="2"/>
</dbReference>
<dbReference type="PANTHER" id="PTHR30561">
    <property type="entry name" value="SMR FAMILY PROTON-DEPENDENT DRUG EFFLUX TRANSPORTER SUGE"/>
    <property type="match status" value="1"/>
</dbReference>
<evidence type="ECO:0000259" key="13">
    <source>
        <dbReference type="Pfam" id="PF00892"/>
    </source>
</evidence>
<feature type="transmembrane region" description="Helical" evidence="12">
    <location>
        <begin position="62"/>
        <end position="81"/>
    </location>
</feature>
<dbReference type="GO" id="GO:0009103">
    <property type="term" value="P:lipopolysaccharide biosynthetic process"/>
    <property type="evidence" value="ECO:0007669"/>
    <property type="project" value="UniProtKB-KW"/>
</dbReference>
<dbReference type="InterPro" id="IPR000620">
    <property type="entry name" value="EamA_dom"/>
</dbReference>
<evidence type="ECO:0000256" key="9">
    <source>
        <dbReference type="ARBA" id="ARBA00022989"/>
    </source>
</evidence>
<keyword evidence="15" id="KW-1185">Reference proteome</keyword>
<dbReference type="EMBL" id="CP034170">
    <property type="protein sequence ID" value="AZI58214.1"/>
    <property type="molecule type" value="Genomic_DNA"/>
</dbReference>